<dbReference type="Proteomes" id="UP000308730">
    <property type="component" value="Unassembled WGS sequence"/>
</dbReference>
<dbReference type="GO" id="GO:0004725">
    <property type="term" value="F:protein tyrosine phosphatase activity"/>
    <property type="evidence" value="ECO:0007669"/>
    <property type="project" value="UniProtKB-EC"/>
</dbReference>
<dbReference type="GO" id="GO:0000278">
    <property type="term" value="P:mitotic cell cycle"/>
    <property type="evidence" value="ECO:0007669"/>
    <property type="project" value="UniProtKB-ARBA"/>
</dbReference>
<dbReference type="InterPro" id="IPR020422">
    <property type="entry name" value="TYR_PHOSPHATASE_DUAL_dom"/>
</dbReference>
<evidence type="ECO:0000256" key="1">
    <source>
        <dbReference type="ARBA" id="ARBA00004123"/>
    </source>
</evidence>
<evidence type="ECO:0000256" key="13">
    <source>
        <dbReference type="ARBA" id="ARBA00023306"/>
    </source>
</evidence>
<feature type="domain" description="Tyrosine-protein phosphatase" evidence="15">
    <location>
        <begin position="205"/>
        <end position="353"/>
    </location>
</feature>
<dbReference type="AlphaFoldDB" id="A0A4S4N3Y5"/>
<dbReference type="InterPro" id="IPR016130">
    <property type="entry name" value="Tyr_Pase_AS"/>
</dbReference>
<evidence type="ECO:0000256" key="9">
    <source>
        <dbReference type="ARBA" id="ARBA00022801"/>
    </source>
</evidence>
<dbReference type="InterPro" id="IPR029021">
    <property type="entry name" value="Prot-tyrosine_phosphatase-like"/>
</dbReference>
<dbReference type="PROSITE" id="PS50054">
    <property type="entry name" value="TYR_PHOSPHATASE_DUAL"/>
    <property type="match status" value="1"/>
</dbReference>
<evidence type="ECO:0000256" key="10">
    <source>
        <dbReference type="ARBA" id="ARBA00022912"/>
    </source>
</evidence>
<feature type="region of interest" description="Disordered" evidence="14">
    <location>
        <begin position="618"/>
        <end position="645"/>
    </location>
</feature>
<evidence type="ECO:0000256" key="7">
    <source>
        <dbReference type="ARBA" id="ARBA00022618"/>
    </source>
</evidence>
<dbReference type="OrthoDB" id="5632at2759"/>
<dbReference type="GO" id="GO:0005737">
    <property type="term" value="C:cytoplasm"/>
    <property type="evidence" value="ECO:0007669"/>
    <property type="project" value="UniProtKB-SubCell"/>
</dbReference>
<keyword evidence="10" id="KW-0904">Protein phosphatase</keyword>
<dbReference type="GO" id="GO:0007096">
    <property type="term" value="P:regulation of exit from mitosis"/>
    <property type="evidence" value="ECO:0007669"/>
    <property type="project" value="UniProtKB-ARBA"/>
</dbReference>
<name>A0A4S4N3Y5_9APHY</name>
<feature type="region of interest" description="Disordered" evidence="14">
    <location>
        <begin position="428"/>
        <end position="455"/>
    </location>
</feature>
<dbReference type="PROSITE" id="PS00383">
    <property type="entry name" value="TYR_PHOSPHATASE_1"/>
    <property type="match status" value="1"/>
</dbReference>
<dbReference type="Pfam" id="PF14671">
    <property type="entry name" value="DSPn"/>
    <property type="match status" value="1"/>
</dbReference>
<dbReference type="GO" id="GO:0051321">
    <property type="term" value="P:meiotic cell cycle"/>
    <property type="evidence" value="ECO:0007669"/>
    <property type="project" value="UniProtKB-KW"/>
</dbReference>
<keyword evidence="18" id="KW-1185">Reference proteome</keyword>
<protein>
    <recommendedName>
        <fullName evidence="4">protein-tyrosine-phosphatase</fullName>
        <ecNumber evidence="4">3.1.3.48</ecNumber>
    </recommendedName>
</protein>
<organism evidence="17 18">
    <name type="scientific">Antrodiella citrinella</name>
    <dbReference type="NCBI Taxonomy" id="2447956"/>
    <lineage>
        <taxon>Eukaryota</taxon>
        <taxon>Fungi</taxon>
        <taxon>Dikarya</taxon>
        <taxon>Basidiomycota</taxon>
        <taxon>Agaricomycotina</taxon>
        <taxon>Agaricomycetes</taxon>
        <taxon>Polyporales</taxon>
        <taxon>Steccherinaceae</taxon>
        <taxon>Antrodiella</taxon>
    </lineage>
</organism>
<dbReference type="GO" id="GO:0005816">
    <property type="term" value="C:spindle pole body"/>
    <property type="evidence" value="ECO:0007669"/>
    <property type="project" value="UniProtKB-ARBA"/>
</dbReference>
<keyword evidence="12" id="KW-0469">Meiosis</keyword>
<dbReference type="CDD" id="cd17657">
    <property type="entry name" value="CDC14_N"/>
    <property type="match status" value="1"/>
</dbReference>
<dbReference type="PROSITE" id="PS50056">
    <property type="entry name" value="TYR_PHOSPHATASE_2"/>
    <property type="match status" value="1"/>
</dbReference>
<feature type="compositionally biased region" description="Polar residues" evidence="14">
    <location>
        <begin position="509"/>
        <end position="524"/>
    </location>
</feature>
<dbReference type="InterPro" id="IPR029260">
    <property type="entry name" value="DSPn"/>
</dbReference>
<evidence type="ECO:0000256" key="4">
    <source>
        <dbReference type="ARBA" id="ARBA00013064"/>
    </source>
</evidence>
<dbReference type="CDD" id="cd14499">
    <property type="entry name" value="CDC14_C"/>
    <property type="match status" value="1"/>
</dbReference>
<dbReference type="SUPFAM" id="SSF52799">
    <property type="entry name" value="(Phosphotyrosine protein) phosphatases II"/>
    <property type="match status" value="2"/>
</dbReference>
<sequence length="645" mass="71494">MRPTTLLYATADKRNYWSVSDDEAKYYYFTVDDQLVYLSFFQDWGPLNLAMVYKACILFHELLQDEELSSYRLVLYSSNDPRRKANAALLMALYVMIVQQRPPWEAFHPIAELEFMPFRDAGRGRSDFNLSIQDCLWGIYKAMQNGLCDMNEFDVEDYEYYEKVENGDWNWLTPNFIAFASPVDPYFIKKEKDKKLQEAGTPSSTPSKTDAHALQRRLPVPFQNCLNYFEGKGVKLVVRLNNQLYDRQAFLDKGIQHAELYFDDGTNPTDDIVRRFIDMADAVIEAGGVVAVHCKAGLGRTGTLIGAYLTWKYGFTASEAIAFMRIVRPGSVVGPQQQYMYLKQLEWAKWAVADEMRKTQREQAIALTTTVIAPVTPPADVEEDTEMQTEVTETIVTTVLERPSTPSPLPLPPVTPSRHVAAAAAKAKAIAPPGQPRKTPAAKRVASDSDQEQEENDVLPALGVIPIRRAKAKPASARVMGSRTTASEQKPVRITRSTTAAAARRGGPSSFTDLTKPTKTSGQAPNKIPRLANGMTARGTVAAKDMSTIQAIPPRRNRQNTSPTPSRLPTLIPSKRAHHNSAASVQESPEAIAAMVKNAQAANAPADWMSSNASVVVSTESKSGRPGLRPIRRRRSSFSAADVVA</sequence>
<evidence type="ECO:0000313" key="18">
    <source>
        <dbReference type="Proteomes" id="UP000308730"/>
    </source>
</evidence>
<dbReference type="EMBL" id="SGPM01000003">
    <property type="protein sequence ID" value="THH33724.1"/>
    <property type="molecule type" value="Genomic_DNA"/>
</dbReference>
<keyword evidence="11" id="KW-0539">Nucleus</keyword>
<evidence type="ECO:0000256" key="3">
    <source>
        <dbReference type="ARBA" id="ARBA00007315"/>
    </source>
</evidence>
<dbReference type="InterPro" id="IPR044506">
    <property type="entry name" value="CDC14_C"/>
</dbReference>
<feature type="region of interest" description="Disordered" evidence="14">
    <location>
        <begin position="549"/>
        <end position="586"/>
    </location>
</feature>
<keyword evidence="6" id="KW-0597">Phosphoprotein</keyword>
<evidence type="ECO:0000313" key="17">
    <source>
        <dbReference type="EMBL" id="THH33724.1"/>
    </source>
</evidence>
<evidence type="ECO:0000256" key="8">
    <source>
        <dbReference type="ARBA" id="ARBA00022776"/>
    </source>
</evidence>
<dbReference type="EC" id="3.1.3.48" evidence="4"/>
<comment type="caution">
    <text evidence="17">The sequence shown here is derived from an EMBL/GenBank/DDBJ whole genome shotgun (WGS) entry which is preliminary data.</text>
</comment>
<evidence type="ECO:0000256" key="5">
    <source>
        <dbReference type="ARBA" id="ARBA00022490"/>
    </source>
</evidence>
<evidence type="ECO:0000256" key="14">
    <source>
        <dbReference type="SAM" id="MobiDB-lite"/>
    </source>
</evidence>
<keyword evidence="9" id="KW-0378">Hydrolase</keyword>
<evidence type="ECO:0000256" key="2">
    <source>
        <dbReference type="ARBA" id="ARBA00004496"/>
    </source>
</evidence>
<reference evidence="17 18" key="1">
    <citation type="submission" date="2019-02" db="EMBL/GenBank/DDBJ databases">
        <title>Genome sequencing of the rare red list fungi Antrodiella citrinella (Flaviporus citrinellus).</title>
        <authorList>
            <person name="Buettner E."/>
            <person name="Kellner H."/>
        </authorList>
    </citation>
    <scope>NUCLEOTIDE SEQUENCE [LARGE SCALE GENOMIC DNA]</scope>
    <source>
        <strain evidence="17 18">DSM 108506</strain>
    </source>
</reference>
<dbReference type="SMART" id="SM00195">
    <property type="entry name" value="DSPc"/>
    <property type="match status" value="1"/>
</dbReference>
<gene>
    <name evidence="17" type="ORF">EUX98_g437</name>
</gene>
<dbReference type="GO" id="GO:0032954">
    <property type="term" value="P:regulation of cytokinetic process"/>
    <property type="evidence" value="ECO:0007669"/>
    <property type="project" value="UniProtKB-ARBA"/>
</dbReference>
<dbReference type="GO" id="GO:0033554">
    <property type="term" value="P:cellular response to stress"/>
    <property type="evidence" value="ECO:0007669"/>
    <property type="project" value="UniProtKB-ARBA"/>
</dbReference>
<comment type="similarity">
    <text evidence="3">Belongs to the protein-tyrosine phosphatase family. Non-receptor class CDC14 subfamily.</text>
</comment>
<evidence type="ECO:0000259" key="15">
    <source>
        <dbReference type="PROSITE" id="PS50054"/>
    </source>
</evidence>
<dbReference type="InterPro" id="IPR050561">
    <property type="entry name" value="PTP"/>
</dbReference>
<keyword evidence="7" id="KW-0132">Cell division</keyword>
<accession>A0A4S4N3Y5</accession>
<dbReference type="Gene3D" id="3.90.190.10">
    <property type="entry name" value="Protein tyrosine phosphatase superfamily"/>
    <property type="match status" value="2"/>
</dbReference>
<dbReference type="InterPro" id="IPR000387">
    <property type="entry name" value="Tyr_Pase_dom"/>
</dbReference>
<evidence type="ECO:0000256" key="6">
    <source>
        <dbReference type="ARBA" id="ARBA00022553"/>
    </source>
</evidence>
<keyword evidence="13" id="KW-0131">Cell cycle</keyword>
<dbReference type="Pfam" id="PF22785">
    <property type="entry name" value="Tc-R-P"/>
    <property type="match status" value="1"/>
</dbReference>
<comment type="subcellular location">
    <subcellularLocation>
        <location evidence="2">Cytoplasm</location>
    </subcellularLocation>
    <subcellularLocation>
        <location evidence="1">Nucleus</location>
    </subcellularLocation>
</comment>
<keyword evidence="8" id="KW-0498">Mitosis</keyword>
<dbReference type="SMART" id="SM00404">
    <property type="entry name" value="PTPc_motif"/>
    <property type="match status" value="1"/>
</dbReference>
<dbReference type="GO" id="GO:0005730">
    <property type="term" value="C:nucleolus"/>
    <property type="evidence" value="ECO:0007669"/>
    <property type="project" value="UniProtKB-ARBA"/>
</dbReference>
<dbReference type="PANTHER" id="PTHR23339">
    <property type="entry name" value="TYROSINE SPECIFIC PROTEIN PHOSPHATASE AND DUAL SPECIFICITY PROTEIN PHOSPHATASE"/>
    <property type="match status" value="1"/>
</dbReference>
<dbReference type="FunFam" id="3.90.190.10:FF:000038">
    <property type="entry name" value="Tyrosine-protein phosphatase CDC14"/>
    <property type="match status" value="1"/>
</dbReference>
<dbReference type="GO" id="GO:0051301">
    <property type="term" value="P:cell division"/>
    <property type="evidence" value="ECO:0007669"/>
    <property type="project" value="UniProtKB-KW"/>
</dbReference>
<keyword evidence="5" id="KW-0963">Cytoplasm</keyword>
<evidence type="ECO:0000259" key="16">
    <source>
        <dbReference type="PROSITE" id="PS50056"/>
    </source>
</evidence>
<evidence type="ECO:0000256" key="12">
    <source>
        <dbReference type="ARBA" id="ARBA00023254"/>
    </source>
</evidence>
<proteinExistence type="inferred from homology"/>
<feature type="region of interest" description="Disordered" evidence="14">
    <location>
        <begin position="497"/>
        <end position="530"/>
    </location>
</feature>
<feature type="domain" description="Tyrosine specific protein phosphatases" evidence="16">
    <location>
        <begin position="274"/>
        <end position="339"/>
    </location>
</feature>
<dbReference type="InterPro" id="IPR003595">
    <property type="entry name" value="Tyr_Pase_cat"/>
</dbReference>
<evidence type="ECO:0000256" key="11">
    <source>
        <dbReference type="ARBA" id="ARBA00023242"/>
    </source>
</evidence>